<evidence type="ECO:0000256" key="2">
    <source>
        <dbReference type="ARBA" id="ARBA00023125"/>
    </source>
</evidence>
<evidence type="ECO:0000313" key="6">
    <source>
        <dbReference type="Proteomes" id="UP000286931"/>
    </source>
</evidence>
<dbReference type="PANTHER" id="PTHR33154:SF12">
    <property type="entry name" value="TRANSCRIPTIONAL REGULATORY PROTEIN"/>
    <property type="match status" value="1"/>
</dbReference>
<evidence type="ECO:0000256" key="1">
    <source>
        <dbReference type="ARBA" id="ARBA00023015"/>
    </source>
</evidence>
<dbReference type="InterPro" id="IPR036388">
    <property type="entry name" value="WH-like_DNA-bd_sf"/>
</dbReference>
<keyword evidence="6" id="KW-1185">Reference proteome</keyword>
<keyword evidence="3" id="KW-0804">Transcription</keyword>
<dbReference type="Pfam" id="PF12840">
    <property type="entry name" value="HTH_20"/>
    <property type="match status" value="1"/>
</dbReference>
<dbReference type="EMBL" id="BIFH01000018">
    <property type="protein sequence ID" value="GCD95699.1"/>
    <property type="molecule type" value="Genomic_DNA"/>
</dbReference>
<dbReference type="OrthoDB" id="4471357at2"/>
<dbReference type="SMART" id="SM00418">
    <property type="entry name" value="HTH_ARSR"/>
    <property type="match status" value="1"/>
</dbReference>
<protein>
    <submittedName>
        <fullName evidence="5">Transcriptional regulator</fullName>
    </submittedName>
</protein>
<name>A0A401YMH6_9ACTN</name>
<dbReference type="InterPro" id="IPR036390">
    <property type="entry name" value="WH_DNA-bd_sf"/>
</dbReference>
<dbReference type="PRINTS" id="PR00778">
    <property type="entry name" value="HTHARSR"/>
</dbReference>
<dbReference type="GO" id="GO:0003700">
    <property type="term" value="F:DNA-binding transcription factor activity"/>
    <property type="evidence" value="ECO:0007669"/>
    <property type="project" value="InterPro"/>
</dbReference>
<dbReference type="InterPro" id="IPR001845">
    <property type="entry name" value="HTH_ArsR_DNA-bd_dom"/>
</dbReference>
<dbReference type="AlphaFoldDB" id="A0A401YMH6"/>
<dbReference type="Proteomes" id="UP000286931">
    <property type="component" value="Unassembled WGS sequence"/>
</dbReference>
<sequence>MPGELFHPEIENVTLAQVLAALDDPMRLRIVKVLVHDPDTGERTCTSFRLPVGKSTLTHHFRILREAGLIRQVDRGNSRKAQLRREDIDRRFPGLLALVLAEGTAPETDPAD</sequence>
<evidence type="ECO:0000259" key="4">
    <source>
        <dbReference type="PROSITE" id="PS50987"/>
    </source>
</evidence>
<evidence type="ECO:0000313" key="5">
    <source>
        <dbReference type="EMBL" id="GCD95699.1"/>
    </source>
</evidence>
<proteinExistence type="predicted"/>
<dbReference type="PROSITE" id="PS50987">
    <property type="entry name" value="HTH_ARSR_2"/>
    <property type="match status" value="1"/>
</dbReference>
<keyword evidence="1" id="KW-0805">Transcription regulation</keyword>
<dbReference type="InterPro" id="IPR011991">
    <property type="entry name" value="ArsR-like_HTH"/>
</dbReference>
<feature type="domain" description="HTH arsR-type" evidence="4">
    <location>
        <begin position="7"/>
        <end position="103"/>
    </location>
</feature>
<dbReference type="SUPFAM" id="SSF46785">
    <property type="entry name" value="Winged helix' DNA-binding domain"/>
    <property type="match status" value="1"/>
</dbReference>
<dbReference type="CDD" id="cd00090">
    <property type="entry name" value="HTH_ARSR"/>
    <property type="match status" value="1"/>
</dbReference>
<accession>A0A401YMH6</accession>
<organism evidence="5 6">
    <name type="scientific">Embleya hyalina</name>
    <dbReference type="NCBI Taxonomy" id="516124"/>
    <lineage>
        <taxon>Bacteria</taxon>
        <taxon>Bacillati</taxon>
        <taxon>Actinomycetota</taxon>
        <taxon>Actinomycetes</taxon>
        <taxon>Kitasatosporales</taxon>
        <taxon>Streptomycetaceae</taxon>
        <taxon>Embleya</taxon>
    </lineage>
</organism>
<comment type="caution">
    <text evidence="5">The sequence shown here is derived from an EMBL/GenBank/DDBJ whole genome shotgun (WGS) entry which is preliminary data.</text>
</comment>
<dbReference type="Gene3D" id="1.10.10.10">
    <property type="entry name" value="Winged helix-like DNA-binding domain superfamily/Winged helix DNA-binding domain"/>
    <property type="match status" value="1"/>
</dbReference>
<dbReference type="RefSeq" id="WP_126637800.1">
    <property type="nucleotide sequence ID" value="NZ_BIFH01000018.1"/>
</dbReference>
<dbReference type="InterPro" id="IPR051081">
    <property type="entry name" value="HTH_MetalResp_TranReg"/>
</dbReference>
<gene>
    <name evidence="5" type="ORF">EHYA_03382</name>
</gene>
<reference evidence="5 6" key="1">
    <citation type="submission" date="2018-12" db="EMBL/GenBank/DDBJ databases">
        <title>Draft genome sequence of Embleya hyalina NBRC 13850T.</title>
        <authorList>
            <person name="Komaki H."/>
            <person name="Hosoyama A."/>
            <person name="Kimura A."/>
            <person name="Ichikawa N."/>
            <person name="Tamura T."/>
        </authorList>
    </citation>
    <scope>NUCLEOTIDE SEQUENCE [LARGE SCALE GENOMIC DNA]</scope>
    <source>
        <strain evidence="5 6">NBRC 13850</strain>
    </source>
</reference>
<evidence type="ECO:0000256" key="3">
    <source>
        <dbReference type="ARBA" id="ARBA00023163"/>
    </source>
</evidence>
<dbReference type="GO" id="GO:0003677">
    <property type="term" value="F:DNA binding"/>
    <property type="evidence" value="ECO:0007669"/>
    <property type="project" value="UniProtKB-KW"/>
</dbReference>
<keyword evidence="2" id="KW-0238">DNA-binding</keyword>
<dbReference type="PANTHER" id="PTHR33154">
    <property type="entry name" value="TRANSCRIPTIONAL REGULATOR, ARSR FAMILY"/>
    <property type="match status" value="1"/>
</dbReference>